<protein>
    <submittedName>
        <fullName evidence="1">SseB family protein</fullName>
    </submittedName>
</protein>
<evidence type="ECO:0000313" key="1">
    <source>
        <dbReference type="EMBL" id="QDG51204.1"/>
    </source>
</evidence>
<keyword evidence="2" id="KW-1185">Reference proteome</keyword>
<accession>A0A4Y6PS80</accession>
<dbReference type="Proteomes" id="UP000315995">
    <property type="component" value="Chromosome"/>
</dbReference>
<proteinExistence type="predicted"/>
<dbReference type="EMBL" id="CP041186">
    <property type="protein sequence ID" value="QDG51204.1"/>
    <property type="molecule type" value="Genomic_DNA"/>
</dbReference>
<organism evidence="1 2">
    <name type="scientific">Persicimonas caeni</name>
    <dbReference type="NCBI Taxonomy" id="2292766"/>
    <lineage>
        <taxon>Bacteria</taxon>
        <taxon>Deltaproteobacteria</taxon>
        <taxon>Bradymonadales</taxon>
        <taxon>Bradymonadaceae</taxon>
        <taxon>Persicimonas</taxon>
    </lineage>
</organism>
<accession>A0A5B8Y351</accession>
<name>A0A4Y6PS80_PERCE</name>
<dbReference type="OrthoDB" id="3635752at2"/>
<gene>
    <name evidence="1" type="ORF">FIV42_10770</name>
</gene>
<evidence type="ECO:0000313" key="2">
    <source>
        <dbReference type="Proteomes" id="UP000315995"/>
    </source>
</evidence>
<dbReference type="RefSeq" id="WP_141197689.1">
    <property type="nucleotide sequence ID" value="NZ_CP041186.1"/>
</dbReference>
<dbReference type="AlphaFoldDB" id="A0A4Y6PS80"/>
<sequence>MASEIRDYVARAKADPTTENIQALWQAMFLLKGWYFLPAENRQGPNRPTVMLVDDEPWLVAFTNVRRLKDFARTTGRAEASGEVFLMVLDPRDSMEQILDVREQVRGVVFNPDSPATFRAPVEALEQYAEHFGVLTRE</sequence>
<reference evidence="1 2" key="1">
    <citation type="submission" date="2019-06" db="EMBL/GenBank/DDBJ databases">
        <title>Persicimonas caeni gen. nov., sp. nov., a predatory bacterium isolated from solar saltern.</title>
        <authorList>
            <person name="Wang S."/>
        </authorList>
    </citation>
    <scope>NUCLEOTIDE SEQUENCE [LARGE SCALE GENOMIC DNA]</scope>
    <source>
        <strain evidence="1 2">YN101</strain>
    </source>
</reference>